<proteinExistence type="predicted"/>
<name>A0AB33JCU1_9BACT</name>
<protein>
    <recommendedName>
        <fullName evidence="2">ATP-grasp domain-containing protein</fullName>
    </recommendedName>
</protein>
<organism evidence="1">
    <name type="scientific">Prevotella sp. GTC17259</name>
    <dbReference type="NCBI Taxonomy" id="3236795"/>
    <lineage>
        <taxon>Bacteria</taxon>
        <taxon>Pseudomonadati</taxon>
        <taxon>Bacteroidota</taxon>
        <taxon>Bacteroidia</taxon>
        <taxon>Bacteroidales</taxon>
        <taxon>Prevotellaceae</taxon>
        <taxon>Prevotella</taxon>
    </lineage>
</organism>
<gene>
    <name evidence="1" type="ORF">GTC17259_10320</name>
</gene>
<reference evidence="1" key="1">
    <citation type="submission" date="2024-07" db="EMBL/GenBank/DDBJ databases">
        <title>Complete genome sequence of Prevotella sp. YM-2024 GTC17259.</title>
        <authorList>
            <person name="Hayashi M."/>
            <person name="Muto Y."/>
            <person name="Tanaka K."/>
            <person name="Niwa H."/>
        </authorList>
    </citation>
    <scope>NUCLEOTIDE SEQUENCE</scope>
    <source>
        <strain evidence="1">GTC17259</strain>
    </source>
</reference>
<sequence>MFPNGIPSAEYCYFCITFSERKMKLHIFNPEHDLALAANIPNFTAPHAARQLRADLDFLPALWADEGDWVLVDDVDAVVRRTRHLRRYMADVEFVTPKCLGEREIDRVDIQPWGHDIALNYQLLQMNPAFADNVLSDFRLGQQRQMSGRPWAAKHLLPALTEFDGTVGKSWIVTSMDGLREIVDGGGDFVLKAPWSSSGRGNRYWLSDREVDTHLLGWCDNIIRKQHALMVEPLYNKVLDFGVEFYASGDGQVNYLGLSMFRTVHGVYRGNLLMAERQKEERLQSYIPARLIQEVCNRIALLMGELLGNTYIGPFGVDMMVVTGAKKGGSTGDFLLHPMVELNLRRTMGHVALSLSAHLNEDEKRVMVIDYADRYRLHVVRG</sequence>
<dbReference type="SUPFAM" id="SSF56059">
    <property type="entry name" value="Glutathione synthetase ATP-binding domain-like"/>
    <property type="match status" value="1"/>
</dbReference>
<evidence type="ECO:0008006" key="2">
    <source>
        <dbReference type="Google" id="ProtNLM"/>
    </source>
</evidence>
<accession>A0AB33JCU1</accession>
<evidence type="ECO:0000313" key="1">
    <source>
        <dbReference type="EMBL" id="BFO75982.1"/>
    </source>
</evidence>
<dbReference type="AlphaFoldDB" id="A0AB33JCU1"/>
<dbReference type="EMBL" id="AP035787">
    <property type="protein sequence ID" value="BFO75982.1"/>
    <property type="molecule type" value="Genomic_DNA"/>
</dbReference>